<dbReference type="PANTHER" id="PTHR11039:SF39">
    <property type="entry name" value="NEBULIN-RELATED-ANCHORING PROTEIN"/>
    <property type="match status" value="1"/>
</dbReference>
<keyword evidence="3 6" id="KW-0862">Zinc</keyword>
<dbReference type="GO" id="GO:0071691">
    <property type="term" value="P:cardiac muscle thin filament assembly"/>
    <property type="evidence" value="ECO:0007669"/>
    <property type="project" value="TreeGrafter"/>
</dbReference>
<keyword evidence="4 6" id="KW-0440">LIM domain</keyword>
<dbReference type="SMART" id="SM00132">
    <property type="entry name" value="LIM"/>
    <property type="match status" value="1"/>
</dbReference>
<evidence type="ECO:0000256" key="2">
    <source>
        <dbReference type="ARBA" id="ARBA00022737"/>
    </source>
</evidence>
<dbReference type="GO" id="GO:0051015">
    <property type="term" value="F:actin filament binding"/>
    <property type="evidence" value="ECO:0007669"/>
    <property type="project" value="InterPro"/>
</dbReference>
<evidence type="ECO:0000313" key="8">
    <source>
        <dbReference type="EMBL" id="KAF6724999.1"/>
    </source>
</evidence>
<evidence type="ECO:0000256" key="3">
    <source>
        <dbReference type="ARBA" id="ARBA00022833"/>
    </source>
</evidence>
<feature type="domain" description="LIM zinc-binding" evidence="7">
    <location>
        <begin position="2"/>
        <end position="64"/>
    </location>
</feature>
<dbReference type="GO" id="GO:0030018">
    <property type="term" value="C:Z disc"/>
    <property type="evidence" value="ECO:0007669"/>
    <property type="project" value="InterPro"/>
</dbReference>
<name>A0A834C9E4_ORYME</name>
<evidence type="ECO:0000256" key="6">
    <source>
        <dbReference type="PROSITE-ProRule" id="PRU00125"/>
    </source>
</evidence>
<reference evidence="8" key="1">
    <citation type="journal article" name="BMC Genomics">
        <title>Long-read sequencing and de novo genome assembly of marine medaka (Oryzias melastigma).</title>
        <authorList>
            <person name="Liang P."/>
            <person name="Saqib H.S.A."/>
            <person name="Ni X."/>
            <person name="Shen Y."/>
        </authorList>
    </citation>
    <scope>NUCLEOTIDE SEQUENCE</scope>
    <source>
        <strain evidence="8">Bigg-433</strain>
    </source>
</reference>
<accession>A0A834C9E4</accession>
<evidence type="ECO:0000256" key="5">
    <source>
        <dbReference type="ARBA" id="ARBA00023203"/>
    </source>
</evidence>
<keyword evidence="5" id="KW-0009">Actin-binding</keyword>
<dbReference type="InterPro" id="IPR000900">
    <property type="entry name" value="Nebulin_repeat"/>
</dbReference>
<dbReference type="PROSITE" id="PS51216">
    <property type="entry name" value="NEBULIN"/>
    <property type="match status" value="6"/>
</dbReference>
<dbReference type="SMART" id="SM00227">
    <property type="entry name" value="NEBU"/>
    <property type="match status" value="8"/>
</dbReference>
<evidence type="ECO:0000259" key="7">
    <source>
        <dbReference type="PROSITE" id="PS50023"/>
    </source>
</evidence>
<dbReference type="Gene3D" id="2.10.110.10">
    <property type="entry name" value="Cysteine Rich Protein"/>
    <property type="match status" value="1"/>
</dbReference>
<dbReference type="SUPFAM" id="SSF57716">
    <property type="entry name" value="Glucocorticoid receptor-like (DNA-binding domain)"/>
    <property type="match status" value="1"/>
</dbReference>
<dbReference type="CDD" id="cd09446">
    <property type="entry name" value="LIM_N_RAP"/>
    <property type="match status" value="1"/>
</dbReference>
<dbReference type="Pfam" id="PF00412">
    <property type="entry name" value="LIM"/>
    <property type="match status" value="1"/>
</dbReference>
<dbReference type="InterPro" id="IPR001781">
    <property type="entry name" value="Znf_LIM"/>
</dbReference>
<gene>
    <name evidence="8" type="ORF">FQA47_019227</name>
</gene>
<dbReference type="EMBL" id="WKFB01000380">
    <property type="protein sequence ID" value="KAF6724999.1"/>
    <property type="molecule type" value="Genomic_DNA"/>
</dbReference>
<comment type="caution">
    <text evidence="8">The sequence shown here is derived from an EMBL/GenBank/DDBJ whole genome shotgun (WGS) entry which is preliminary data.</text>
</comment>
<evidence type="ECO:0000256" key="4">
    <source>
        <dbReference type="ARBA" id="ARBA00023038"/>
    </source>
</evidence>
<proteinExistence type="predicted"/>
<dbReference type="Pfam" id="PF00880">
    <property type="entry name" value="Nebulin"/>
    <property type="match status" value="4"/>
</dbReference>
<protein>
    <submittedName>
        <fullName evidence="8">Nebulin-related-anchoring protein</fullName>
    </submittedName>
</protein>
<dbReference type="FunFam" id="2.10.110.10:FF:000110">
    <property type="entry name" value="Nebulin related anchoring protein"/>
    <property type="match status" value="1"/>
</dbReference>
<dbReference type="PROSITE" id="PS00478">
    <property type="entry name" value="LIM_DOMAIN_1"/>
    <property type="match status" value="1"/>
</dbReference>
<evidence type="ECO:0000313" key="9">
    <source>
        <dbReference type="Proteomes" id="UP000646548"/>
    </source>
</evidence>
<dbReference type="Proteomes" id="UP000646548">
    <property type="component" value="Unassembled WGS sequence"/>
</dbReference>
<dbReference type="PANTHER" id="PTHR11039">
    <property type="entry name" value="NEBULIN"/>
    <property type="match status" value="1"/>
</dbReference>
<dbReference type="GO" id="GO:0046872">
    <property type="term" value="F:metal ion binding"/>
    <property type="evidence" value="ECO:0007669"/>
    <property type="project" value="UniProtKB-KW"/>
</dbReference>
<keyword evidence="1 6" id="KW-0479">Metal-binding</keyword>
<dbReference type="InterPro" id="IPR055297">
    <property type="entry name" value="NEBU/NEBL"/>
</dbReference>
<dbReference type="AlphaFoldDB" id="A0A834C9E4"/>
<keyword evidence="2" id="KW-0677">Repeat</keyword>
<organism evidence="8 9">
    <name type="scientific">Oryzias melastigma</name>
    <name type="common">Marine medaka</name>
    <dbReference type="NCBI Taxonomy" id="30732"/>
    <lineage>
        <taxon>Eukaryota</taxon>
        <taxon>Metazoa</taxon>
        <taxon>Chordata</taxon>
        <taxon>Craniata</taxon>
        <taxon>Vertebrata</taxon>
        <taxon>Euteleostomi</taxon>
        <taxon>Actinopterygii</taxon>
        <taxon>Neopterygii</taxon>
        <taxon>Teleostei</taxon>
        <taxon>Neoteleostei</taxon>
        <taxon>Acanthomorphata</taxon>
        <taxon>Ovalentaria</taxon>
        <taxon>Atherinomorphae</taxon>
        <taxon>Beloniformes</taxon>
        <taxon>Adrianichthyidae</taxon>
        <taxon>Oryziinae</taxon>
        <taxon>Oryzias</taxon>
    </lineage>
</organism>
<dbReference type="PROSITE" id="PS50023">
    <property type="entry name" value="LIM_DOMAIN_2"/>
    <property type="match status" value="1"/>
</dbReference>
<evidence type="ECO:0000256" key="1">
    <source>
        <dbReference type="ARBA" id="ARBA00022723"/>
    </source>
</evidence>
<sequence>MQSCARCGFVVYPAEKINCIDQNWHKACFHCDVCKMVLTANNFVSHKKRPYCSVHNPRNNTFTSVYETPININAKKQSKASSELKYREDGERFMSSFHYDMRSMEMEKARLASQMASQAFQSEFSQQQTFRYSGMVSNQEVVTMSQEQKTISDVKYSEEFDESKGKGSFPAMITQSYQAAKKANVLASNLEYKKGHEERVSKYTTLVDTPEVLLAKKQAQIASDYVYTEEYEQQRGKGSFPAHLTPGYKVSKKASEQASDIKYRQMYEQEIRGKASAEAAAAEAIHAKESAENFSQIAYTEEYEQQRGKGSFPAMITPSYHLAKKAQEIASDLKYKKDLNRMKGTSHFHNLTTEDNLTLKNAKKINKIVSEVEYRKDLENTKGHSINFCETPQFQNAAKVAKFTSDVSKTE</sequence>